<evidence type="ECO:0000313" key="2">
    <source>
        <dbReference type="EMBL" id="QJA60037.1"/>
    </source>
</evidence>
<accession>A0A6M3ISG5</accession>
<evidence type="ECO:0000256" key="1">
    <source>
        <dbReference type="SAM" id="Phobius"/>
    </source>
</evidence>
<name>A0A6M3ISG5_9ZZZZ</name>
<feature type="transmembrane region" description="Helical" evidence="1">
    <location>
        <begin position="13"/>
        <end position="30"/>
    </location>
</feature>
<sequence length="250" mass="28802">MNHFLHNGAAGDIIYSLPAIIALGGGALYTKPKFHKLLERLLDLQPYIKDFRIFADFPIRRSVKNFPLRFESEGRELINLDLYRNGEQAWSARGLARHLAQHHLDLFPELGFDLFQPWLQGVEPKRVASIVVNRSRRYHDREEIDWSLLEPYKEQWAFIGKSNDYRDMRQIVGYAPRQFVCSDALEMAQVIKGSRLFIGNQSLGFALAEAMKHPARVLEVCYGKDNCRPYGAEGHIALTDRLIERSLCNT</sequence>
<evidence type="ECO:0000313" key="3">
    <source>
        <dbReference type="EMBL" id="QJA73592.1"/>
    </source>
</evidence>
<proteinExistence type="predicted"/>
<reference evidence="2" key="1">
    <citation type="submission" date="2020-03" db="EMBL/GenBank/DDBJ databases">
        <title>The deep terrestrial virosphere.</title>
        <authorList>
            <person name="Holmfeldt K."/>
            <person name="Nilsson E."/>
            <person name="Simone D."/>
            <person name="Lopez-Fernandez M."/>
            <person name="Wu X."/>
            <person name="de Brujin I."/>
            <person name="Lundin D."/>
            <person name="Andersson A."/>
            <person name="Bertilsson S."/>
            <person name="Dopson M."/>
        </authorList>
    </citation>
    <scope>NUCLEOTIDE SEQUENCE</scope>
    <source>
        <strain evidence="3">MM415A02301</strain>
        <strain evidence="2">MM415B01206</strain>
    </source>
</reference>
<dbReference type="EMBL" id="MT141393">
    <property type="protein sequence ID" value="QJA60037.1"/>
    <property type="molecule type" value="Genomic_DNA"/>
</dbReference>
<keyword evidence="1" id="KW-0812">Transmembrane</keyword>
<protein>
    <recommendedName>
        <fullName evidence="4">Glycosyltransferase</fullName>
    </recommendedName>
</protein>
<keyword evidence="1" id="KW-0472">Membrane</keyword>
<dbReference type="AlphaFoldDB" id="A0A6M3ISG5"/>
<dbReference type="EMBL" id="MT142038">
    <property type="protein sequence ID" value="QJA73592.1"/>
    <property type="molecule type" value="Genomic_DNA"/>
</dbReference>
<organism evidence="2">
    <name type="scientific">viral metagenome</name>
    <dbReference type="NCBI Taxonomy" id="1070528"/>
    <lineage>
        <taxon>unclassified sequences</taxon>
        <taxon>metagenomes</taxon>
        <taxon>organismal metagenomes</taxon>
    </lineage>
</organism>
<dbReference type="SUPFAM" id="SSF53756">
    <property type="entry name" value="UDP-Glycosyltransferase/glycogen phosphorylase"/>
    <property type="match status" value="1"/>
</dbReference>
<gene>
    <name evidence="3" type="ORF">MM415A02301_0006</name>
    <name evidence="2" type="ORF">MM415B01206_0006</name>
</gene>
<evidence type="ECO:0008006" key="4">
    <source>
        <dbReference type="Google" id="ProtNLM"/>
    </source>
</evidence>
<keyword evidence="1" id="KW-1133">Transmembrane helix</keyword>